<dbReference type="AlphaFoldDB" id="A0AAU8GWJ1"/>
<proteinExistence type="predicted"/>
<dbReference type="EMBL" id="CP144373">
    <property type="protein sequence ID" value="XCH46903.1"/>
    <property type="molecule type" value="Genomic_DNA"/>
</dbReference>
<protein>
    <submittedName>
        <fullName evidence="1">Uncharacterized protein</fullName>
    </submittedName>
</protein>
<organism evidence="1">
    <name type="scientific">Thermodesulfovibrio autotrophicus</name>
    <dbReference type="NCBI Taxonomy" id="3118333"/>
    <lineage>
        <taxon>Bacteria</taxon>
        <taxon>Pseudomonadati</taxon>
        <taxon>Nitrospirota</taxon>
        <taxon>Thermodesulfovibrionia</taxon>
        <taxon>Thermodesulfovibrionales</taxon>
        <taxon>Thermodesulfovibrionaceae</taxon>
        <taxon>Thermodesulfovibrio</taxon>
    </lineage>
</organism>
<dbReference type="KEGG" id="taut:V4D30_01160"/>
<evidence type="ECO:0000313" key="1">
    <source>
        <dbReference type="EMBL" id="XCH46903.1"/>
    </source>
</evidence>
<dbReference type="RefSeq" id="WP_353684428.1">
    <property type="nucleotide sequence ID" value="NZ_CP144373.1"/>
</dbReference>
<name>A0AAU8GWJ1_9BACT</name>
<accession>A0AAU8GWJ1</accession>
<sequence>MQLFGFHVDDIIELDEGFDRKCGYCNWETSVFYWLADSREEAIQGIKAILAFGGSPLCGDCMCELLVEEGYEITKQ</sequence>
<reference evidence="1" key="1">
    <citation type="submission" date="2024-01" db="EMBL/GenBank/DDBJ databases">
        <title>The first autotrophic representatives of the genus Thermodesulfovibrio.</title>
        <authorList>
            <person name="Maltseva A.I."/>
            <person name="Elcheninov A.G."/>
            <person name="Kublanov I.V."/>
            <person name="Lebedinsky A.V."/>
            <person name="Frolov E.N."/>
        </authorList>
    </citation>
    <scope>NUCLEOTIDE SEQUENCE</scope>
    <source>
        <strain evidence="1">3907-1M</strain>
    </source>
</reference>
<gene>
    <name evidence="1" type="ORF">V4D30_01160</name>
</gene>